<reference evidence="9 10" key="1">
    <citation type="submission" date="2019-02" db="EMBL/GenBank/DDBJ databases">
        <title>Deep-cultivation of Planctomycetes and their phenomic and genomic characterization uncovers novel biology.</title>
        <authorList>
            <person name="Wiegand S."/>
            <person name="Jogler M."/>
            <person name="Boedeker C."/>
            <person name="Pinto D."/>
            <person name="Vollmers J."/>
            <person name="Rivas-Marin E."/>
            <person name="Kohn T."/>
            <person name="Peeters S.H."/>
            <person name="Heuer A."/>
            <person name="Rast P."/>
            <person name="Oberbeckmann S."/>
            <person name="Bunk B."/>
            <person name="Jeske O."/>
            <person name="Meyerdierks A."/>
            <person name="Storesund J.E."/>
            <person name="Kallscheuer N."/>
            <person name="Luecker S."/>
            <person name="Lage O.M."/>
            <person name="Pohl T."/>
            <person name="Merkel B.J."/>
            <person name="Hornburger P."/>
            <person name="Mueller R.-W."/>
            <person name="Bruemmer F."/>
            <person name="Labrenz M."/>
            <person name="Spormann A.M."/>
            <person name="Op Den Camp H."/>
            <person name="Overmann J."/>
            <person name="Amann R."/>
            <person name="Jetten M.S.M."/>
            <person name="Mascher T."/>
            <person name="Medema M.H."/>
            <person name="Devos D.P."/>
            <person name="Kaster A.-K."/>
            <person name="Ovreas L."/>
            <person name="Rohde M."/>
            <person name="Galperin M.Y."/>
            <person name="Jogler C."/>
        </authorList>
    </citation>
    <scope>NUCLEOTIDE SEQUENCE [LARGE SCALE GENOMIC DNA]</scope>
    <source>
        <strain evidence="9 10">Pla100</strain>
    </source>
</reference>
<dbReference type="PANTHER" id="PTHR43586">
    <property type="entry name" value="CYSTEINE DESULFURASE"/>
    <property type="match status" value="1"/>
</dbReference>
<dbReference type="OrthoDB" id="9804366at2"/>
<dbReference type="Gene3D" id="3.90.1150.10">
    <property type="entry name" value="Aspartate Aminotransferase, domain 1"/>
    <property type="match status" value="1"/>
</dbReference>
<evidence type="ECO:0000256" key="4">
    <source>
        <dbReference type="ARBA" id="ARBA00022679"/>
    </source>
</evidence>
<evidence type="ECO:0000256" key="1">
    <source>
        <dbReference type="ARBA" id="ARBA00001933"/>
    </source>
</evidence>
<evidence type="ECO:0000313" key="10">
    <source>
        <dbReference type="Proteomes" id="UP000316213"/>
    </source>
</evidence>
<dbReference type="GO" id="GO:0030170">
    <property type="term" value="F:pyridoxal phosphate binding"/>
    <property type="evidence" value="ECO:0007669"/>
    <property type="project" value="InterPro"/>
</dbReference>
<dbReference type="GO" id="GO:0031071">
    <property type="term" value="F:cysteine desulfurase activity"/>
    <property type="evidence" value="ECO:0007669"/>
    <property type="project" value="UniProtKB-EC"/>
</dbReference>
<dbReference type="InterPro" id="IPR015424">
    <property type="entry name" value="PyrdxlP-dep_Trfase"/>
</dbReference>
<comment type="caution">
    <text evidence="9">The sequence shown here is derived from an EMBL/GenBank/DDBJ whole genome shotgun (WGS) entry which is preliminary data.</text>
</comment>
<dbReference type="GO" id="GO:0006534">
    <property type="term" value="P:cysteine metabolic process"/>
    <property type="evidence" value="ECO:0007669"/>
    <property type="project" value="InterPro"/>
</dbReference>
<evidence type="ECO:0000256" key="2">
    <source>
        <dbReference type="ARBA" id="ARBA00010447"/>
    </source>
</evidence>
<dbReference type="RefSeq" id="WP_146575776.1">
    <property type="nucleotide sequence ID" value="NZ_SJPM01000001.1"/>
</dbReference>
<dbReference type="EMBL" id="SJPM01000001">
    <property type="protein sequence ID" value="TWU03208.1"/>
    <property type="molecule type" value="Genomic_DNA"/>
</dbReference>
<accession>A0A5C6AUE7</accession>
<comment type="catalytic activity">
    <reaction evidence="6">
        <text>(sulfur carrier)-H + L-cysteine = (sulfur carrier)-SH + L-alanine</text>
        <dbReference type="Rhea" id="RHEA:43892"/>
        <dbReference type="Rhea" id="RHEA-COMP:14737"/>
        <dbReference type="Rhea" id="RHEA-COMP:14739"/>
        <dbReference type="ChEBI" id="CHEBI:29917"/>
        <dbReference type="ChEBI" id="CHEBI:35235"/>
        <dbReference type="ChEBI" id="CHEBI:57972"/>
        <dbReference type="ChEBI" id="CHEBI:64428"/>
        <dbReference type="EC" id="2.8.1.7"/>
    </reaction>
</comment>
<dbReference type="AlphaFoldDB" id="A0A5C6AUE7"/>
<dbReference type="InterPro" id="IPR015421">
    <property type="entry name" value="PyrdxlP-dep_Trfase_major"/>
</dbReference>
<feature type="domain" description="Aminotransferase class V" evidence="8">
    <location>
        <begin position="31"/>
        <end position="402"/>
    </location>
</feature>
<dbReference type="InterPro" id="IPR000192">
    <property type="entry name" value="Aminotrans_V_dom"/>
</dbReference>
<sequence length="439" mass="48028">MSTLAESLDVAKIRLEFPVLERHASSGEPLVYFDNAASTQRPVSVIEAMNDCYRHYYSNVHRGIHTLSEESTQAYENARQTTCDFLNASSVSEVIFTAGTTAGINTVARSWGDANLRQDDVILLLISEHHANIVPWHQLAARTGCRVEFVPIDDNFLISDEVVGEYLNRHRPRLFAFGAASNTLGSEYPVERWTAMAHQAGATVLVDAAQAAPHWAIDVQSWDADFVVFSGHKVCGPTGIGVLYGKRAILESMPPFLGGGGMISLVTIDGFTTHELPEKFEAGTPPIVEAIGLQAALKYLQDLGMDRIHEHEKQLGARCDQGLRAIPGVRIIGPDAEFKGGINSFVIEGVHAHDVSQFLDSRGVAVRAGHHCTMPLHDAVGITASARASCYLYNTDEEVDQFLQAVEDVRAKFAKSGRRRRSRRSQTSSANQSETGRTT</sequence>
<gene>
    <name evidence="9" type="primary">csd_1</name>
    <name evidence="9" type="ORF">Pla100_01260</name>
</gene>
<proteinExistence type="inferred from homology"/>
<evidence type="ECO:0000313" key="9">
    <source>
        <dbReference type="EMBL" id="TWU03208.1"/>
    </source>
</evidence>
<dbReference type="SUPFAM" id="SSF53383">
    <property type="entry name" value="PLP-dependent transferases"/>
    <property type="match status" value="1"/>
</dbReference>
<organism evidence="9 10">
    <name type="scientific">Neorhodopirellula pilleata</name>
    <dbReference type="NCBI Taxonomy" id="2714738"/>
    <lineage>
        <taxon>Bacteria</taxon>
        <taxon>Pseudomonadati</taxon>
        <taxon>Planctomycetota</taxon>
        <taxon>Planctomycetia</taxon>
        <taxon>Pirellulales</taxon>
        <taxon>Pirellulaceae</taxon>
        <taxon>Neorhodopirellula</taxon>
    </lineage>
</organism>
<dbReference type="InterPro" id="IPR015422">
    <property type="entry name" value="PyrdxlP-dep_Trfase_small"/>
</dbReference>
<keyword evidence="5" id="KW-0663">Pyridoxal phosphate</keyword>
<evidence type="ECO:0000256" key="3">
    <source>
        <dbReference type="ARBA" id="ARBA00012239"/>
    </source>
</evidence>
<feature type="compositionally biased region" description="Basic residues" evidence="7">
    <location>
        <begin position="413"/>
        <end position="424"/>
    </location>
</feature>
<feature type="region of interest" description="Disordered" evidence="7">
    <location>
        <begin position="413"/>
        <end position="439"/>
    </location>
</feature>
<name>A0A5C6AUE7_9BACT</name>
<dbReference type="Gene3D" id="3.40.640.10">
    <property type="entry name" value="Type I PLP-dependent aspartate aminotransferase-like (Major domain)"/>
    <property type="match status" value="1"/>
</dbReference>
<evidence type="ECO:0000256" key="5">
    <source>
        <dbReference type="ARBA" id="ARBA00022898"/>
    </source>
</evidence>
<keyword evidence="4 9" id="KW-0808">Transferase</keyword>
<dbReference type="EC" id="2.8.1.7" evidence="3"/>
<dbReference type="InterPro" id="IPR010970">
    <property type="entry name" value="Cys_dSase_SufS"/>
</dbReference>
<protein>
    <recommendedName>
        <fullName evidence="3">cysteine desulfurase</fullName>
        <ecNumber evidence="3">2.8.1.7</ecNumber>
    </recommendedName>
</protein>
<evidence type="ECO:0000256" key="6">
    <source>
        <dbReference type="ARBA" id="ARBA00050776"/>
    </source>
</evidence>
<evidence type="ECO:0000256" key="7">
    <source>
        <dbReference type="SAM" id="MobiDB-lite"/>
    </source>
</evidence>
<dbReference type="NCBIfam" id="TIGR01979">
    <property type="entry name" value="sufS"/>
    <property type="match status" value="1"/>
</dbReference>
<dbReference type="PANTHER" id="PTHR43586:SF8">
    <property type="entry name" value="CYSTEINE DESULFURASE 1, CHLOROPLASTIC"/>
    <property type="match status" value="1"/>
</dbReference>
<comment type="cofactor">
    <cofactor evidence="1">
        <name>pyridoxal 5'-phosphate</name>
        <dbReference type="ChEBI" id="CHEBI:597326"/>
    </cofactor>
</comment>
<dbReference type="Proteomes" id="UP000316213">
    <property type="component" value="Unassembled WGS sequence"/>
</dbReference>
<feature type="compositionally biased region" description="Polar residues" evidence="7">
    <location>
        <begin position="430"/>
        <end position="439"/>
    </location>
</feature>
<evidence type="ECO:0000259" key="8">
    <source>
        <dbReference type="Pfam" id="PF00266"/>
    </source>
</evidence>
<dbReference type="Pfam" id="PF00266">
    <property type="entry name" value="Aminotran_5"/>
    <property type="match status" value="1"/>
</dbReference>
<keyword evidence="10" id="KW-1185">Reference proteome</keyword>
<dbReference type="CDD" id="cd06453">
    <property type="entry name" value="SufS_like"/>
    <property type="match status" value="1"/>
</dbReference>
<comment type="similarity">
    <text evidence="2">Belongs to the class-V pyridoxal-phosphate-dependent aminotransferase family. Csd subfamily.</text>
</comment>